<organism evidence="3">
    <name type="scientific">Haemonchus placei</name>
    <name type="common">Barber's pole worm</name>
    <dbReference type="NCBI Taxonomy" id="6290"/>
    <lineage>
        <taxon>Eukaryota</taxon>
        <taxon>Metazoa</taxon>
        <taxon>Ecdysozoa</taxon>
        <taxon>Nematoda</taxon>
        <taxon>Chromadorea</taxon>
        <taxon>Rhabditida</taxon>
        <taxon>Rhabditina</taxon>
        <taxon>Rhabditomorpha</taxon>
        <taxon>Strongyloidea</taxon>
        <taxon>Trichostrongylidae</taxon>
        <taxon>Haemonchus</taxon>
    </lineage>
</organism>
<dbReference type="OrthoDB" id="10056847at2759"/>
<dbReference type="STRING" id="6290.A0A158QR61"/>
<gene>
    <name evidence="1" type="ORF">HPLM_LOCUS16702</name>
</gene>
<dbReference type="Proteomes" id="UP000268014">
    <property type="component" value="Unassembled WGS sequence"/>
</dbReference>
<reference evidence="1 2" key="2">
    <citation type="submission" date="2018-11" db="EMBL/GenBank/DDBJ databases">
        <authorList>
            <consortium name="Pathogen Informatics"/>
        </authorList>
    </citation>
    <scope>NUCLEOTIDE SEQUENCE [LARGE SCALE GENOMIC DNA]</scope>
    <source>
        <strain evidence="1 2">MHpl1</strain>
    </source>
</reference>
<evidence type="ECO:0000313" key="3">
    <source>
        <dbReference type="WBParaSite" id="HPLM_0001671001-mRNA-1"/>
    </source>
</evidence>
<evidence type="ECO:0000313" key="1">
    <source>
        <dbReference type="EMBL" id="VDO61284.1"/>
    </source>
</evidence>
<proteinExistence type="predicted"/>
<protein>
    <submittedName>
        <fullName evidence="3">DRBM domain-containing protein</fullName>
    </submittedName>
</protein>
<keyword evidence="2" id="KW-1185">Reference proteome</keyword>
<dbReference type="WBParaSite" id="HPLM_0001671001-mRNA-1">
    <property type="protein sequence ID" value="HPLM_0001671001-mRNA-1"/>
    <property type="gene ID" value="HPLM_0001671001"/>
</dbReference>
<sequence length="211" mass="23177">MCSSWWSQIHPREKSQEPYSVTCDLNTLRDSIPNRGDVCRVSFAHYVNGASLDKLVNLHKFTPASVVGQEVEGVAKTKKASKNIASKEMLAILEKGIADMNEEPDLDRVTDDDVNPTTATAPAGDAPIIDDAVAMVTELLSNSKRFERPTQEYRILDNKCAFGLTQCLLKITFSRPGEEQTRTPYVFPGSASTEEGAKQQAARGAVLFLNL</sequence>
<accession>A0A158QR61</accession>
<evidence type="ECO:0000313" key="2">
    <source>
        <dbReference type="Proteomes" id="UP000268014"/>
    </source>
</evidence>
<reference evidence="3" key="1">
    <citation type="submission" date="2016-04" db="UniProtKB">
        <authorList>
            <consortium name="WormBaseParasite"/>
        </authorList>
    </citation>
    <scope>IDENTIFICATION</scope>
</reference>
<dbReference type="Gene3D" id="3.30.160.20">
    <property type="match status" value="1"/>
</dbReference>
<name>A0A158QR61_HAEPC</name>
<dbReference type="CDD" id="cd00048">
    <property type="entry name" value="DSRM_SF"/>
    <property type="match status" value="1"/>
</dbReference>
<dbReference type="AlphaFoldDB" id="A0A158QR61"/>
<dbReference type="EMBL" id="UZAF01019544">
    <property type="protein sequence ID" value="VDO61284.1"/>
    <property type="molecule type" value="Genomic_DNA"/>
</dbReference>